<name>A0ABR3QE46_9TREE</name>
<dbReference type="SUPFAM" id="SSF57959">
    <property type="entry name" value="Leucine zipper domain"/>
    <property type="match status" value="1"/>
</dbReference>
<feature type="coiled-coil region" evidence="1">
    <location>
        <begin position="290"/>
        <end position="317"/>
    </location>
</feature>
<proteinExistence type="predicted"/>
<keyword evidence="5" id="KW-1185">Reference proteome</keyword>
<gene>
    <name evidence="4" type="ORF">Q8F55_000740</name>
</gene>
<evidence type="ECO:0000313" key="4">
    <source>
        <dbReference type="EMBL" id="KAL1412991.1"/>
    </source>
</evidence>
<feature type="compositionally biased region" description="Low complexity" evidence="2">
    <location>
        <begin position="139"/>
        <end position="167"/>
    </location>
</feature>
<feature type="region of interest" description="Disordered" evidence="2">
    <location>
        <begin position="1"/>
        <end position="37"/>
    </location>
</feature>
<dbReference type="InterPro" id="IPR004827">
    <property type="entry name" value="bZIP"/>
</dbReference>
<evidence type="ECO:0000259" key="3">
    <source>
        <dbReference type="PROSITE" id="PS50217"/>
    </source>
</evidence>
<evidence type="ECO:0000313" key="5">
    <source>
        <dbReference type="Proteomes" id="UP001565368"/>
    </source>
</evidence>
<feature type="compositionally biased region" description="Basic and acidic residues" evidence="2">
    <location>
        <begin position="20"/>
        <end position="29"/>
    </location>
</feature>
<feature type="compositionally biased region" description="Low complexity" evidence="2">
    <location>
        <begin position="233"/>
        <end position="242"/>
    </location>
</feature>
<accession>A0ABR3QE46</accession>
<dbReference type="InterPro" id="IPR046347">
    <property type="entry name" value="bZIP_sf"/>
</dbReference>
<dbReference type="GeneID" id="95981783"/>
<comment type="caution">
    <text evidence="4">The sequence shown here is derived from an EMBL/GenBank/DDBJ whole genome shotgun (WGS) entry which is preliminary data.</text>
</comment>
<evidence type="ECO:0000256" key="1">
    <source>
        <dbReference type="SAM" id="Coils"/>
    </source>
</evidence>
<dbReference type="PROSITE" id="PS50217">
    <property type="entry name" value="BZIP"/>
    <property type="match status" value="1"/>
</dbReference>
<feature type="domain" description="BZIP" evidence="3">
    <location>
        <begin position="265"/>
        <end position="328"/>
    </location>
</feature>
<sequence length="347" mass="36732">MAPLLRPADSFNSSSATIKPDPEERDRPRLNLGGVGAGLGATDSIGREFESIMGGRLGVLQSDTGVGDQTLLNRYLDDFRNLSSEAGTAGTIDPAAAGLARQPSEFNPMAFLNESTTSDTFFAQVGLDPPSGFVPPETPAAAEAAPEEPAYRTRSASAASTHTMSSTDVDDSGFYTTDMDTDDNSVAGDFQPSPSPLLEMNGLNIGSTGVPWGGNGVPRTIAPNAEALGSSAANAGATAGGSRRLGAKRSVRNVDGSDVEEQRRMDRLEHRRSINRRSAQKHRLRRKEELETLTREIAERDTKIQTLEKELAVTKAQLAQLASFVKEHLHVRDRAAAAAAAAPASTS</sequence>
<feature type="region of interest" description="Disordered" evidence="2">
    <location>
        <begin position="137"/>
        <end position="195"/>
    </location>
</feature>
<dbReference type="RefSeq" id="XP_069212935.1">
    <property type="nucleotide sequence ID" value="XM_069349391.1"/>
</dbReference>
<dbReference type="Proteomes" id="UP001565368">
    <property type="component" value="Unassembled WGS sequence"/>
</dbReference>
<keyword evidence="1" id="KW-0175">Coiled coil</keyword>
<protein>
    <recommendedName>
        <fullName evidence="3">BZIP domain-containing protein</fullName>
    </recommendedName>
</protein>
<feature type="region of interest" description="Disordered" evidence="2">
    <location>
        <begin position="233"/>
        <end position="262"/>
    </location>
</feature>
<reference evidence="4 5" key="1">
    <citation type="submission" date="2023-08" db="EMBL/GenBank/DDBJ databases">
        <title>Annotated Genome Sequence of Vanrija albida AlHP1.</title>
        <authorList>
            <person name="Herzog R."/>
        </authorList>
    </citation>
    <scope>NUCLEOTIDE SEQUENCE [LARGE SCALE GENOMIC DNA]</scope>
    <source>
        <strain evidence="4 5">AlHP1</strain>
    </source>
</reference>
<dbReference type="CDD" id="cd14686">
    <property type="entry name" value="bZIP"/>
    <property type="match status" value="1"/>
</dbReference>
<evidence type="ECO:0000256" key="2">
    <source>
        <dbReference type="SAM" id="MobiDB-lite"/>
    </source>
</evidence>
<dbReference type="EMBL" id="JBBXJM010000001">
    <property type="protein sequence ID" value="KAL1412991.1"/>
    <property type="molecule type" value="Genomic_DNA"/>
</dbReference>
<organism evidence="4 5">
    <name type="scientific">Vanrija albida</name>
    <dbReference type="NCBI Taxonomy" id="181172"/>
    <lineage>
        <taxon>Eukaryota</taxon>
        <taxon>Fungi</taxon>
        <taxon>Dikarya</taxon>
        <taxon>Basidiomycota</taxon>
        <taxon>Agaricomycotina</taxon>
        <taxon>Tremellomycetes</taxon>
        <taxon>Trichosporonales</taxon>
        <taxon>Trichosporonaceae</taxon>
        <taxon>Vanrija</taxon>
    </lineage>
</organism>